<evidence type="ECO:0000313" key="2">
    <source>
        <dbReference type="EMBL" id="PQV41839.1"/>
    </source>
</evidence>
<dbReference type="AlphaFoldDB" id="A0A314ZQ25"/>
<organism evidence="2 4">
    <name type="scientific">Methanohalophilus euhalobius</name>
    <dbReference type="NCBI Taxonomy" id="51203"/>
    <lineage>
        <taxon>Archaea</taxon>
        <taxon>Methanobacteriati</taxon>
        <taxon>Methanobacteriota</taxon>
        <taxon>Stenosarchaea group</taxon>
        <taxon>Methanomicrobia</taxon>
        <taxon>Methanosarcinales</taxon>
        <taxon>Methanosarcinaceae</taxon>
        <taxon>Methanohalophilus</taxon>
    </lineage>
</organism>
<dbReference type="Gene3D" id="3.40.630.30">
    <property type="match status" value="1"/>
</dbReference>
<reference evidence="2 4" key="1">
    <citation type="submission" date="2018-02" db="EMBL/GenBank/DDBJ databases">
        <title>Subsurface microbial communities from deep shales in Ohio and West Virginia, USA.</title>
        <authorList>
            <person name="Wrighton K."/>
        </authorList>
    </citation>
    <scope>NUCLEOTIDE SEQUENCE [LARGE SCALE GENOMIC DNA]</scope>
    <source>
        <strain evidence="2 4">DSM 10369</strain>
    </source>
</reference>
<dbReference type="Pfam" id="PF13420">
    <property type="entry name" value="Acetyltransf_4"/>
    <property type="match status" value="1"/>
</dbReference>
<name>A0A314ZQ25_9EURY</name>
<dbReference type="PANTHER" id="PTHR43415">
    <property type="entry name" value="SPERMIDINE N(1)-ACETYLTRANSFERASE"/>
    <property type="match status" value="1"/>
</dbReference>
<dbReference type="EC" id="2.3.1.202" evidence="3"/>
<dbReference type="EMBL" id="PVBU01000017">
    <property type="protein sequence ID" value="PQV41839.1"/>
    <property type="molecule type" value="Genomic_DNA"/>
</dbReference>
<keyword evidence="3" id="KW-0012">Acyltransferase</keyword>
<sequence>MEILGILKSNIKLDDFELINYLNLSTTEKEMVRTWRNLEDVRKWMYNDHIISKEEHSTFLDKLHIDCSNFYWLVRHIENGYLGVLSINKVDLKNKHAYFGTYANPESKILGKGYLLDKLAIKLAFNEINLHSLKLEVIEKNKGVIFLHKKVGFEIEGKLKEYVLKKGQWENVVVMGILNRK</sequence>
<feature type="domain" description="N-acetyltransferase" evidence="1">
    <location>
        <begin position="19"/>
        <end position="180"/>
    </location>
</feature>
<evidence type="ECO:0000313" key="5">
    <source>
        <dbReference type="Proteomes" id="UP000273978"/>
    </source>
</evidence>
<accession>A0A314ZQ25</accession>
<protein>
    <submittedName>
        <fullName evidence="2">UDP-4-amino-4, 6-dideoxy-N-acetyl-beta-L-altrosamine N-acetyltransferase</fullName>
        <ecNumber evidence="3">2.3.1.202</ecNumber>
    </submittedName>
</protein>
<reference evidence="3 5" key="2">
    <citation type="submission" date="2018-10" db="EMBL/GenBank/DDBJ databases">
        <title>Cultivation of a novel Methanohalophilus strain from Kebrit Deep of the Red Sea and a genomic comparison of members of the genus Methanohalophilus.</title>
        <authorList>
            <person name="Guan Y."/>
            <person name="Ngugi D.K."/>
            <person name="Stingl U."/>
        </authorList>
    </citation>
    <scope>NUCLEOTIDE SEQUENCE [LARGE SCALE GENOMIC DNA]</scope>
    <source>
        <strain evidence="3 5">DSM 10369</strain>
    </source>
</reference>
<evidence type="ECO:0000313" key="3">
    <source>
        <dbReference type="EMBL" id="RNI07234.1"/>
    </source>
</evidence>
<dbReference type="Proteomes" id="UP000273978">
    <property type="component" value="Unassembled WGS sequence"/>
</dbReference>
<dbReference type="InterPro" id="IPR000182">
    <property type="entry name" value="GNAT_dom"/>
</dbReference>
<dbReference type="InterPro" id="IPR016181">
    <property type="entry name" value="Acyl_CoA_acyltransferase"/>
</dbReference>
<dbReference type="InterPro" id="IPR020036">
    <property type="entry name" value="PseH"/>
</dbReference>
<evidence type="ECO:0000259" key="1">
    <source>
        <dbReference type="PROSITE" id="PS51186"/>
    </source>
</evidence>
<dbReference type="EMBL" id="RJJF01000021">
    <property type="protein sequence ID" value="RNI07234.1"/>
    <property type="molecule type" value="Genomic_DNA"/>
</dbReference>
<proteinExistence type="predicted"/>
<evidence type="ECO:0000313" key="4">
    <source>
        <dbReference type="Proteomes" id="UP000251060"/>
    </source>
</evidence>
<dbReference type="PANTHER" id="PTHR43415:SF3">
    <property type="entry name" value="GNAT-FAMILY ACETYLTRANSFERASE"/>
    <property type="match status" value="1"/>
</dbReference>
<dbReference type="RefSeq" id="WP_105461029.1">
    <property type="nucleotide sequence ID" value="NZ_PVBU01000017.1"/>
</dbReference>
<keyword evidence="2" id="KW-0808">Transferase</keyword>
<dbReference type="GO" id="GO:0016747">
    <property type="term" value="F:acyltransferase activity, transferring groups other than amino-acyl groups"/>
    <property type="evidence" value="ECO:0007669"/>
    <property type="project" value="InterPro"/>
</dbReference>
<dbReference type="PROSITE" id="PS51186">
    <property type="entry name" value="GNAT"/>
    <property type="match status" value="1"/>
</dbReference>
<gene>
    <name evidence="3" type="primary">pseH</name>
    <name evidence="2" type="ORF">B0H22_11717</name>
    <name evidence="3" type="ORF">EDD83_09980</name>
</gene>
<dbReference type="Proteomes" id="UP000251060">
    <property type="component" value="Unassembled WGS sequence"/>
</dbReference>
<comment type="caution">
    <text evidence="2">The sequence shown here is derived from an EMBL/GenBank/DDBJ whole genome shotgun (WGS) entry which is preliminary data.</text>
</comment>
<dbReference type="SUPFAM" id="SSF55729">
    <property type="entry name" value="Acyl-CoA N-acyltransferases (Nat)"/>
    <property type="match status" value="1"/>
</dbReference>
<dbReference type="NCBIfam" id="TIGR03585">
    <property type="entry name" value="PseH"/>
    <property type="match status" value="1"/>
</dbReference>